<dbReference type="AlphaFoldDB" id="A0AAN8JA79"/>
<name>A0AAN8JA79_PATCE</name>
<evidence type="ECO:0000313" key="2">
    <source>
        <dbReference type="Proteomes" id="UP001347796"/>
    </source>
</evidence>
<sequence length="195" mass="22591">MTTDPVTLLKYFVTAPVITELAKETESMNDWYDTDSEIKVRHHRDSKTQLRKEEDWIKKLTSVLTDNNAFSSEPIDSTLTINYRLRKIMSNEILDEKLTSLILGSDERAMSRIDIFIKERINAATINLWDRLTCPKFPKWDSTLPEVTVKTADGYKTVRLTNALFRKIIIASRSSRDDIDLEKLIGNHEISDRIL</sequence>
<dbReference type="EMBL" id="JAZGQO010000013">
    <property type="protein sequence ID" value="KAK6171758.1"/>
    <property type="molecule type" value="Genomic_DNA"/>
</dbReference>
<reference evidence="1 2" key="1">
    <citation type="submission" date="2024-01" db="EMBL/GenBank/DDBJ databases">
        <title>The genome of the rayed Mediterranean limpet Patella caerulea (Linnaeus, 1758).</title>
        <authorList>
            <person name="Anh-Thu Weber A."/>
            <person name="Halstead-Nussloch G."/>
        </authorList>
    </citation>
    <scope>NUCLEOTIDE SEQUENCE [LARGE SCALE GENOMIC DNA]</scope>
    <source>
        <strain evidence="1">AATW-2023a</strain>
        <tissue evidence="1">Whole specimen</tissue>
    </source>
</reference>
<evidence type="ECO:0000313" key="1">
    <source>
        <dbReference type="EMBL" id="KAK6171758.1"/>
    </source>
</evidence>
<dbReference type="Proteomes" id="UP001347796">
    <property type="component" value="Unassembled WGS sequence"/>
</dbReference>
<keyword evidence="2" id="KW-1185">Reference proteome</keyword>
<protein>
    <submittedName>
        <fullName evidence="1">Uncharacterized protein</fullName>
    </submittedName>
</protein>
<comment type="caution">
    <text evidence="1">The sequence shown here is derived from an EMBL/GenBank/DDBJ whole genome shotgun (WGS) entry which is preliminary data.</text>
</comment>
<organism evidence="1 2">
    <name type="scientific">Patella caerulea</name>
    <name type="common">Rayed Mediterranean limpet</name>
    <dbReference type="NCBI Taxonomy" id="87958"/>
    <lineage>
        <taxon>Eukaryota</taxon>
        <taxon>Metazoa</taxon>
        <taxon>Spiralia</taxon>
        <taxon>Lophotrochozoa</taxon>
        <taxon>Mollusca</taxon>
        <taxon>Gastropoda</taxon>
        <taxon>Patellogastropoda</taxon>
        <taxon>Patelloidea</taxon>
        <taxon>Patellidae</taxon>
        <taxon>Patella</taxon>
    </lineage>
</organism>
<gene>
    <name evidence="1" type="ORF">SNE40_018191</name>
</gene>
<accession>A0AAN8JA79</accession>
<proteinExistence type="predicted"/>